<feature type="compositionally biased region" description="Basic and acidic residues" evidence="1">
    <location>
        <begin position="12"/>
        <end position="21"/>
    </location>
</feature>
<feature type="region of interest" description="Disordered" evidence="1">
    <location>
        <begin position="108"/>
        <end position="153"/>
    </location>
</feature>
<keyword evidence="2" id="KW-0812">Transmembrane</keyword>
<evidence type="ECO:0000313" key="3">
    <source>
        <dbReference type="EMBL" id="RJL34210.1"/>
    </source>
</evidence>
<keyword evidence="2" id="KW-1133">Transmembrane helix</keyword>
<evidence type="ECO:0000256" key="2">
    <source>
        <dbReference type="SAM" id="Phobius"/>
    </source>
</evidence>
<accession>A0A3A4AVE7</accession>
<reference evidence="3 4" key="1">
    <citation type="submission" date="2018-09" db="EMBL/GenBank/DDBJ databases">
        <title>YIM 75507 draft genome.</title>
        <authorList>
            <person name="Tang S."/>
            <person name="Feng Y."/>
        </authorList>
    </citation>
    <scope>NUCLEOTIDE SEQUENCE [LARGE SCALE GENOMIC DNA]</scope>
    <source>
        <strain evidence="3 4">YIM 75507</strain>
    </source>
</reference>
<keyword evidence="2" id="KW-0472">Membrane</keyword>
<dbReference type="RefSeq" id="WP_119925510.1">
    <property type="nucleotide sequence ID" value="NZ_QZEY01000002.1"/>
</dbReference>
<keyword evidence="4" id="KW-1185">Reference proteome</keyword>
<feature type="compositionally biased region" description="Low complexity" evidence="1">
    <location>
        <begin position="108"/>
        <end position="120"/>
    </location>
</feature>
<organism evidence="3 4">
    <name type="scientific">Bailinhaonella thermotolerans</name>
    <dbReference type="NCBI Taxonomy" id="1070861"/>
    <lineage>
        <taxon>Bacteria</taxon>
        <taxon>Bacillati</taxon>
        <taxon>Actinomycetota</taxon>
        <taxon>Actinomycetes</taxon>
        <taxon>Streptosporangiales</taxon>
        <taxon>Streptosporangiaceae</taxon>
        <taxon>Bailinhaonella</taxon>
    </lineage>
</organism>
<comment type="caution">
    <text evidence="3">The sequence shown here is derived from an EMBL/GenBank/DDBJ whole genome shotgun (WGS) entry which is preliminary data.</text>
</comment>
<dbReference type="OrthoDB" id="3543658at2"/>
<evidence type="ECO:0000256" key="1">
    <source>
        <dbReference type="SAM" id="MobiDB-lite"/>
    </source>
</evidence>
<dbReference type="Proteomes" id="UP000265768">
    <property type="component" value="Unassembled WGS sequence"/>
</dbReference>
<gene>
    <name evidence="3" type="ORF">D5H75_06990</name>
</gene>
<evidence type="ECO:0000313" key="4">
    <source>
        <dbReference type="Proteomes" id="UP000265768"/>
    </source>
</evidence>
<feature type="compositionally biased region" description="Low complexity" evidence="1">
    <location>
        <begin position="22"/>
        <end position="52"/>
    </location>
</feature>
<name>A0A3A4AVE7_9ACTN</name>
<proteinExistence type="predicted"/>
<sequence>MPGGGHRAGGRRGRDRDEHGTGPRTAPGPGEAAPATGPATGSATGPAGPATGAAGGEDEAAARTGRGRRRRDGKRPGPLVKAVAGLVGIVVAAFVVGAVYVLVKSQRPARAGDAAGGRPAVTATPEIRPQAARNDVPEAAAPPPGAKDPAADKSDTAALQYFWDRWGRDDKAVKRVKDIRNVGGYFRVYTDLPESADNSKEAITLCERAREYLRDERGVTRPVIFVQARFGENGNPVLANILGPKDKTCKVTYPEPKG</sequence>
<dbReference type="EMBL" id="QZEY01000002">
    <property type="protein sequence ID" value="RJL34210.1"/>
    <property type="molecule type" value="Genomic_DNA"/>
</dbReference>
<dbReference type="AlphaFoldDB" id="A0A3A4AVE7"/>
<feature type="transmembrane region" description="Helical" evidence="2">
    <location>
        <begin position="79"/>
        <end position="103"/>
    </location>
</feature>
<protein>
    <submittedName>
        <fullName evidence="3">Uncharacterized protein</fullName>
    </submittedName>
</protein>
<feature type="region of interest" description="Disordered" evidence="1">
    <location>
        <begin position="1"/>
        <end position="78"/>
    </location>
</feature>